<name>A0A7S2I9P7_9STRA</name>
<organism evidence="2">
    <name type="scientific">Helicotheca tamesis</name>
    <dbReference type="NCBI Taxonomy" id="374047"/>
    <lineage>
        <taxon>Eukaryota</taxon>
        <taxon>Sar</taxon>
        <taxon>Stramenopiles</taxon>
        <taxon>Ochrophyta</taxon>
        <taxon>Bacillariophyta</taxon>
        <taxon>Mediophyceae</taxon>
        <taxon>Lithodesmiophycidae</taxon>
        <taxon>Lithodesmiales</taxon>
        <taxon>Lithodesmiaceae</taxon>
        <taxon>Helicotheca</taxon>
    </lineage>
</organism>
<feature type="region of interest" description="Disordered" evidence="1">
    <location>
        <begin position="115"/>
        <end position="135"/>
    </location>
</feature>
<reference evidence="2" key="1">
    <citation type="submission" date="2021-01" db="EMBL/GenBank/DDBJ databases">
        <authorList>
            <person name="Corre E."/>
            <person name="Pelletier E."/>
            <person name="Niang G."/>
            <person name="Scheremetjew M."/>
            <person name="Finn R."/>
            <person name="Kale V."/>
            <person name="Holt S."/>
            <person name="Cochrane G."/>
            <person name="Meng A."/>
            <person name="Brown T."/>
            <person name="Cohen L."/>
        </authorList>
    </citation>
    <scope>NUCLEOTIDE SEQUENCE</scope>
    <source>
        <strain evidence="2">CCMP826</strain>
    </source>
</reference>
<dbReference type="EMBL" id="HBGV01017168">
    <property type="protein sequence ID" value="CAD9512653.1"/>
    <property type="molecule type" value="Transcribed_RNA"/>
</dbReference>
<dbReference type="AlphaFoldDB" id="A0A7S2I9P7"/>
<protein>
    <submittedName>
        <fullName evidence="2">Uncharacterized protein</fullName>
    </submittedName>
</protein>
<evidence type="ECO:0000313" key="2">
    <source>
        <dbReference type="EMBL" id="CAD9512653.1"/>
    </source>
</evidence>
<gene>
    <name evidence="2" type="ORF">HTAM1171_LOCUS10565</name>
</gene>
<accession>A0A7S2I9P7</accession>
<proteinExistence type="predicted"/>
<sequence>MVDALGEGMASLVAFSGLSVPARARFVGHSVASATFSSLTVGLVCGQVGVLIPTVGPLVPFLVGSWTGCTYGLYGVWRQGKQRALLYAQKYPKIMAHAFMVEFHKEVPESVLRNSTIPTTNEEKGSNAVGGAGEGKVNKKGENFQDWICNGGLGRLSFAILASQSCHDDIVEIEKQERERLMEEYREKKLEE</sequence>
<evidence type="ECO:0000256" key="1">
    <source>
        <dbReference type="SAM" id="MobiDB-lite"/>
    </source>
</evidence>